<reference evidence="2" key="2">
    <citation type="journal article" date="2017" name="Curr. Microbiol.">
        <title>Genomic diversity of type B3 bacteriophages of Caulobacter crescentus.</title>
        <authorList>
            <person name="Ash K.T."/>
            <person name="Drake K.M."/>
            <person name="Gibbs W.S."/>
            <person name="Ely B."/>
        </authorList>
    </citation>
    <scope>NUCLEOTIDE SEQUENCE</scope>
</reference>
<accession>A0A1V0EEC2</accession>
<proteinExistence type="predicted"/>
<organism evidence="2 3">
    <name type="scientific">Caulobacter phage Ccr32</name>
    <dbReference type="NCBI Taxonomy" id="1959738"/>
    <lineage>
        <taxon>Viruses</taxon>
        <taxon>Duplodnaviria</taxon>
        <taxon>Heunggongvirae</taxon>
        <taxon>Uroviricota</taxon>
        <taxon>Caudoviricetes</taxon>
        <taxon>Jeanschmidtviridae</taxon>
        <taxon>Shapirovirus</taxon>
        <taxon>Shapirovirus cbk</taxon>
    </lineage>
</organism>
<name>A0A1V0EEC2_9CAUD</name>
<gene>
    <name evidence="1" type="ORF">Ccr32_gp009</name>
    <name evidence="2" type="ORF">Ccr32_gp321</name>
</gene>
<evidence type="ECO:0000313" key="3">
    <source>
        <dbReference type="Proteomes" id="UP000222485"/>
    </source>
</evidence>
<dbReference type="Proteomes" id="UP000222485">
    <property type="component" value="Genome"/>
</dbReference>
<evidence type="ECO:0000313" key="1">
    <source>
        <dbReference type="EMBL" id="ARB14928.1"/>
    </source>
</evidence>
<reference evidence="3" key="1">
    <citation type="journal article" date="2017" name="Curr. Microbiol.">
        <title>Genomic Diversity of Type B3 Bacteriophages of Caulobacter crescentus.</title>
        <authorList>
            <person name="Ash K.T."/>
            <person name="Drake K.M."/>
            <person name="Gibbs W.S."/>
            <person name="Ely B."/>
        </authorList>
    </citation>
    <scope>NUCLEOTIDE SEQUENCE [LARGE SCALE GENOMIC DNA]</scope>
</reference>
<sequence>MNLFVVAIDPALIPSAAGFVVASPYGCGKWRACVGSEADMIALRDKMRRAHPAPEGYSVQPLASFLAYLETVGESPYDRFRAHDAAARILDTLTTHLAA</sequence>
<protein>
    <submittedName>
        <fullName evidence="2">Uncharacterized protein</fullName>
    </submittedName>
</protein>
<dbReference type="EMBL" id="KY555146">
    <property type="protein sequence ID" value="ARB14928.1"/>
    <property type="molecule type" value="Genomic_DNA"/>
</dbReference>
<evidence type="ECO:0000313" key="2">
    <source>
        <dbReference type="EMBL" id="ARB15239.1"/>
    </source>
</evidence>
<dbReference type="EMBL" id="KY555146">
    <property type="protein sequence ID" value="ARB15239.1"/>
    <property type="molecule type" value="Genomic_DNA"/>
</dbReference>